<sequence length="115" mass="12815">MNKPTEQQTIGKRHEIECAANMTGAENDCDCGLTRLKSSKPEQLPGRPYDIACECEHCPEQPNTELLIVKTIQGLMATVVNGLEKLPDNPLKRIALDDIGIFESGVLYKLQKEFE</sequence>
<organism evidence="1">
    <name type="scientific">marine sediment metagenome</name>
    <dbReference type="NCBI Taxonomy" id="412755"/>
    <lineage>
        <taxon>unclassified sequences</taxon>
        <taxon>metagenomes</taxon>
        <taxon>ecological metagenomes</taxon>
    </lineage>
</organism>
<dbReference type="AlphaFoldDB" id="A0A0F9M7K1"/>
<protein>
    <submittedName>
        <fullName evidence="1">Uncharacterized protein</fullName>
    </submittedName>
</protein>
<accession>A0A0F9M7K1</accession>
<reference evidence="1" key="1">
    <citation type="journal article" date="2015" name="Nature">
        <title>Complex archaea that bridge the gap between prokaryotes and eukaryotes.</title>
        <authorList>
            <person name="Spang A."/>
            <person name="Saw J.H."/>
            <person name="Jorgensen S.L."/>
            <person name="Zaremba-Niedzwiedzka K."/>
            <person name="Martijn J."/>
            <person name="Lind A.E."/>
            <person name="van Eijk R."/>
            <person name="Schleper C."/>
            <person name="Guy L."/>
            <person name="Ettema T.J."/>
        </authorList>
    </citation>
    <scope>NUCLEOTIDE SEQUENCE</scope>
</reference>
<name>A0A0F9M7K1_9ZZZZ</name>
<evidence type="ECO:0000313" key="1">
    <source>
        <dbReference type="EMBL" id="KKN03375.1"/>
    </source>
</evidence>
<comment type="caution">
    <text evidence="1">The sequence shown here is derived from an EMBL/GenBank/DDBJ whole genome shotgun (WGS) entry which is preliminary data.</text>
</comment>
<gene>
    <name evidence="1" type="ORF">LCGC14_1108230</name>
</gene>
<proteinExistence type="predicted"/>
<dbReference type="EMBL" id="LAZR01005039">
    <property type="protein sequence ID" value="KKN03375.1"/>
    <property type="molecule type" value="Genomic_DNA"/>
</dbReference>